<sequence length="99" mass="11394">LKFTSDRVCKSYLMGLCPHQLFNNTKMDLGSCQKIHNPALKADFEAASKTRDYGYNMDQMEHLQSFINDCDRKIAIAKKRLEDTQDEFDTSEEVKVLAV</sequence>
<feature type="coiled-coil region" evidence="2">
    <location>
        <begin position="67"/>
        <end position="94"/>
    </location>
</feature>
<gene>
    <name evidence="3" type="ORF">NEMVEDRAFT_v1g124888</name>
</gene>
<comment type="similarity">
    <text evidence="1">Belongs to the Luc7 family.</text>
</comment>
<proteinExistence type="inferred from homology"/>
<dbReference type="eggNOG" id="KOG0796">
    <property type="taxonomic scope" value="Eukaryota"/>
</dbReference>
<dbReference type="Pfam" id="PF03194">
    <property type="entry name" value="LUC7"/>
    <property type="match status" value="1"/>
</dbReference>
<keyword evidence="4" id="KW-1185">Reference proteome</keyword>
<evidence type="ECO:0000313" key="4">
    <source>
        <dbReference type="Proteomes" id="UP000001593"/>
    </source>
</evidence>
<evidence type="ECO:0000256" key="1">
    <source>
        <dbReference type="ARBA" id="ARBA00005655"/>
    </source>
</evidence>
<feature type="non-terminal residue" evidence="3">
    <location>
        <position position="1"/>
    </location>
</feature>
<dbReference type="PANTHER" id="PTHR12375">
    <property type="entry name" value="RNA-BINDING PROTEIN LUC7-RELATED"/>
    <property type="match status" value="1"/>
</dbReference>
<dbReference type="STRING" id="45351.A7SNI9"/>
<dbReference type="KEGG" id="nve:5506114"/>
<organism evidence="3 4">
    <name type="scientific">Nematostella vectensis</name>
    <name type="common">Starlet sea anemone</name>
    <dbReference type="NCBI Taxonomy" id="45351"/>
    <lineage>
        <taxon>Eukaryota</taxon>
        <taxon>Metazoa</taxon>
        <taxon>Cnidaria</taxon>
        <taxon>Anthozoa</taxon>
        <taxon>Hexacorallia</taxon>
        <taxon>Actiniaria</taxon>
        <taxon>Edwardsiidae</taxon>
        <taxon>Nematostella</taxon>
    </lineage>
</organism>
<dbReference type="GO" id="GO:0006376">
    <property type="term" value="P:mRNA splice site recognition"/>
    <property type="evidence" value="ECO:0007669"/>
    <property type="project" value="InterPro"/>
</dbReference>
<dbReference type="InParanoid" id="A7SNI9"/>
<dbReference type="Proteomes" id="UP000001593">
    <property type="component" value="Unassembled WGS sequence"/>
</dbReference>
<dbReference type="GO" id="GO:0003729">
    <property type="term" value="F:mRNA binding"/>
    <property type="evidence" value="ECO:0007669"/>
    <property type="project" value="InterPro"/>
</dbReference>
<keyword evidence="2" id="KW-0175">Coiled coil</keyword>
<accession>A7SNI9</accession>
<dbReference type="PhylomeDB" id="A7SNI9"/>
<dbReference type="GO" id="GO:0005685">
    <property type="term" value="C:U1 snRNP"/>
    <property type="evidence" value="ECO:0007669"/>
    <property type="project" value="InterPro"/>
</dbReference>
<protein>
    <submittedName>
        <fullName evidence="3">Uncharacterized protein</fullName>
    </submittedName>
</protein>
<dbReference type="EMBL" id="DS469720">
    <property type="protein sequence ID" value="EDO34740.1"/>
    <property type="molecule type" value="Genomic_DNA"/>
</dbReference>
<dbReference type="InterPro" id="IPR004882">
    <property type="entry name" value="Luc7-rel"/>
</dbReference>
<name>A7SNI9_NEMVE</name>
<dbReference type="AlphaFoldDB" id="A7SNI9"/>
<dbReference type="OMA" id="KTRDYGY"/>
<dbReference type="HOGENOM" id="CLU_2326685_0_0_1"/>
<evidence type="ECO:0000256" key="2">
    <source>
        <dbReference type="SAM" id="Coils"/>
    </source>
</evidence>
<evidence type="ECO:0000313" key="3">
    <source>
        <dbReference type="EMBL" id="EDO34740.1"/>
    </source>
</evidence>
<reference evidence="3 4" key="1">
    <citation type="journal article" date="2007" name="Science">
        <title>Sea anemone genome reveals ancestral eumetazoan gene repertoire and genomic organization.</title>
        <authorList>
            <person name="Putnam N.H."/>
            <person name="Srivastava M."/>
            <person name="Hellsten U."/>
            <person name="Dirks B."/>
            <person name="Chapman J."/>
            <person name="Salamov A."/>
            <person name="Terry A."/>
            <person name="Shapiro H."/>
            <person name="Lindquist E."/>
            <person name="Kapitonov V.V."/>
            <person name="Jurka J."/>
            <person name="Genikhovich G."/>
            <person name="Grigoriev I.V."/>
            <person name="Lucas S.M."/>
            <person name="Steele R.E."/>
            <person name="Finnerty J.R."/>
            <person name="Technau U."/>
            <person name="Martindale M.Q."/>
            <person name="Rokhsar D.S."/>
        </authorList>
    </citation>
    <scope>NUCLEOTIDE SEQUENCE [LARGE SCALE GENOMIC DNA]</scope>
    <source>
        <strain evidence="4">CH2 X CH6</strain>
    </source>
</reference>